<dbReference type="InterPro" id="IPR008271">
    <property type="entry name" value="Ser/Thr_kinase_AS"/>
</dbReference>
<dbReference type="PANTHER" id="PTHR24347">
    <property type="entry name" value="SERINE/THREONINE-PROTEIN KINASE"/>
    <property type="match status" value="1"/>
</dbReference>
<dbReference type="Proteomes" id="UP000310708">
    <property type="component" value="Unassembled WGS sequence"/>
</dbReference>
<dbReference type="Proteomes" id="UP000309601">
    <property type="component" value="Unassembled WGS sequence"/>
</dbReference>
<dbReference type="Proteomes" id="UP000310685">
    <property type="component" value="Unassembled WGS sequence"/>
</dbReference>
<dbReference type="Proteomes" id="UP000305647">
    <property type="component" value="Unassembled WGS sequence"/>
</dbReference>
<dbReference type="InterPro" id="IPR011009">
    <property type="entry name" value="Kinase-like_dom_sf"/>
</dbReference>
<dbReference type="EMBL" id="SPRO01000009">
    <property type="protein sequence ID" value="TIC32045.1"/>
    <property type="molecule type" value="Genomic_DNA"/>
</dbReference>
<feature type="region of interest" description="Disordered" evidence="5">
    <location>
        <begin position="331"/>
        <end position="394"/>
    </location>
</feature>
<dbReference type="PROSITE" id="PS00107">
    <property type="entry name" value="PROTEIN_KINASE_ATP"/>
    <property type="match status" value="1"/>
</dbReference>
<dbReference type="EMBL" id="SPRH01000003">
    <property type="protein sequence ID" value="TIC04428.1"/>
    <property type="molecule type" value="Genomic_DNA"/>
</dbReference>
<dbReference type="GO" id="GO:0005524">
    <property type="term" value="F:ATP binding"/>
    <property type="evidence" value="ECO:0007669"/>
    <property type="project" value="UniProtKB-UniRule"/>
</dbReference>
<feature type="binding site" evidence="3">
    <location>
        <position position="68"/>
    </location>
    <ligand>
        <name>ATP</name>
        <dbReference type="ChEBI" id="CHEBI:30616"/>
    </ligand>
</feature>
<evidence type="ECO:0000256" key="5">
    <source>
        <dbReference type="SAM" id="MobiDB-lite"/>
    </source>
</evidence>
<dbReference type="Pfam" id="PF00069">
    <property type="entry name" value="Pkinase"/>
    <property type="match status" value="1"/>
</dbReference>
<proteinExistence type="inferred from homology"/>
<evidence type="ECO:0000256" key="2">
    <source>
        <dbReference type="ARBA" id="ARBA00022840"/>
    </source>
</evidence>
<evidence type="ECO:0000313" key="11">
    <source>
        <dbReference type="EMBL" id="TIC69159.1"/>
    </source>
</evidence>
<protein>
    <submittedName>
        <fullName evidence="8">Pkinase-domain-containing protein</fullName>
    </submittedName>
</protein>
<dbReference type="PROSITE" id="PS50011">
    <property type="entry name" value="PROTEIN_KINASE_DOM"/>
    <property type="match status" value="1"/>
</dbReference>
<evidence type="ECO:0000313" key="16">
    <source>
        <dbReference type="Proteomes" id="UP000310708"/>
    </source>
</evidence>
<evidence type="ECO:0000313" key="12">
    <source>
        <dbReference type="Proteomes" id="UP000305647"/>
    </source>
</evidence>
<dbReference type="InterPro" id="IPR017441">
    <property type="entry name" value="Protein_kinase_ATP_BS"/>
</dbReference>
<dbReference type="AlphaFoldDB" id="A0A4T0P4L6"/>
<evidence type="ECO:0000256" key="3">
    <source>
        <dbReference type="PROSITE-ProRule" id="PRU10141"/>
    </source>
</evidence>
<keyword evidence="8" id="KW-0808">Transferase</keyword>
<dbReference type="Proteomes" id="UP000307169">
    <property type="component" value="Unassembled WGS sequence"/>
</dbReference>
<dbReference type="Gene3D" id="3.30.200.20">
    <property type="entry name" value="Phosphorylase Kinase, domain 1"/>
    <property type="match status" value="1"/>
</dbReference>
<evidence type="ECO:0000313" key="14">
    <source>
        <dbReference type="Proteomes" id="UP000309601"/>
    </source>
</evidence>
<keyword evidence="1 3" id="KW-0547">Nucleotide-binding</keyword>
<keyword evidence="4" id="KW-0723">Serine/threonine-protein kinase</keyword>
<evidence type="ECO:0000313" key="13">
    <source>
        <dbReference type="Proteomes" id="UP000307169"/>
    </source>
</evidence>
<evidence type="ECO:0000313" key="10">
    <source>
        <dbReference type="EMBL" id="TIC65999.1"/>
    </source>
</evidence>
<dbReference type="GO" id="GO:0004674">
    <property type="term" value="F:protein serine/threonine kinase activity"/>
    <property type="evidence" value="ECO:0007669"/>
    <property type="project" value="UniProtKB-KW"/>
</dbReference>
<name>A0A4T0P4L6_9BASI</name>
<evidence type="ECO:0000313" key="7">
    <source>
        <dbReference type="EMBL" id="TIB82065.1"/>
    </source>
</evidence>
<dbReference type="EMBL" id="SPRC01000003">
    <property type="protein sequence ID" value="TIB82065.1"/>
    <property type="molecule type" value="Genomic_DNA"/>
</dbReference>
<dbReference type="EMBL" id="SPRX01000004">
    <property type="protein sequence ID" value="TIC69159.1"/>
    <property type="molecule type" value="Genomic_DNA"/>
</dbReference>
<feature type="compositionally biased region" description="Polar residues" evidence="5">
    <location>
        <begin position="342"/>
        <end position="357"/>
    </location>
</feature>
<dbReference type="InterPro" id="IPR000719">
    <property type="entry name" value="Prot_kinase_dom"/>
</dbReference>
<comment type="similarity">
    <text evidence="4">Belongs to the protein kinase superfamily.</text>
</comment>
<comment type="caution">
    <text evidence="8">The sequence shown here is derived from an EMBL/GenBank/DDBJ whole genome shotgun (WGS) entry which is preliminary data.</text>
</comment>
<gene>
    <name evidence="11" type="ORF">E3Q01_00526</name>
    <name evidence="10" type="ORF">E3Q02_01979</name>
    <name evidence="9" type="ORF">E3Q10_01321</name>
    <name evidence="8" type="ORF">E3Q17_00404</name>
    <name evidence="7" type="ORF">E3Q22_00416</name>
</gene>
<keyword evidence="8" id="KW-0418">Kinase</keyword>
<organism evidence="8 13">
    <name type="scientific">Wallemia mellicola</name>
    <dbReference type="NCBI Taxonomy" id="1708541"/>
    <lineage>
        <taxon>Eukaryota</taxon>
        <taxon>Fungi</taxon>
        <taxon>Dikarya</taxon>
        <taxon>Basidiomycota</taxon>
        <taxon>Wallemiomycotina</taxon>
        <taxon>Wallemiomycetes</taxon>
        <taxon>Wallemiales</taxon>
        <taxon>Wallemiaceae</taxon>
        <taxon>Wallemia</taxon>
    </lineage>
</organism>
<accession>A0A4T0P4L6</accession>
<evidence type="ECO:0000256" key="1">
    <source>
        <dbReference type="ARBA" id="ARBA00022741"/>
    </source>
</evidence>
<reference evidence="12 13" key="1">
    <citation type="submission" date="2019-03" db="EMBL/GenBank/DDBJ databases">
        <title>Sequencing 25 genomes of Wallemia mellicola.</title>
        <authorList>
            <person name="Gostincar C."/>
        </authorList>
    </citation>
    <scope>NUCLEOTIDE SEQUENCE [LARGE SCALE GENOMIC DNA]</scope>
    <source>
        <strain evidence="8 13">EXF-1262</strain>
        <strain evidence="10 14">EXF-1274</strain>
        <strain evidence="7 15">EXF-6152</strain>
        <strain evidence="11 16">EXF-757</strain>
        <strain evidence="9 12">EXF-8738</strain>
    </source>
</reference>
<feature type="domain" description="Protein kinase" evidence="6">
    <location>
        <begin position="34"/>
        <end position="294"/>
    </location>
</feature>
<dbReference type="SUPFAM" id="SSF56112">
    <property type="entry name" value="Protein kinase-like (PK-like)"/>
    <property type="match status" value="1"/>
</dbReference>
<dbReference type="EMBL" id="SPRW01000018">
    <property type="protein sequence ID" value="TIC65999.1"/>
    <property type="molecule type" value="Genomic_DNA"/>
</dbReference>
<dbReference type="SMART" id="SM00220">
    <property type="entry name" value="S_TKc"/>
    <property type="match status" value="1"/>
</dbReference>
<evidence type="ECO:0000313" key="8">
    <source>
        <dbReference type="EMBL" id="TIC04428.1"/>
    </source>
</evidence>
<keyword evidence="2 3" id="KW-0067">ATP-binding</keyword>
<evidence type="ECO:0000256" key="4">
    <source>
        <dbReference type="RuleBase" id="RU000304"/>
    </source>
</evidence>
<sequence>MNLLGNIFHKDSHSHKQSYDFGQVSAWPAYQLFSDIIQVLGQGGFGVVSKAHDKEANKDVAIKKVPKKSIKNREAYRRLLNFMRDDMKHPNTIHLIEWFSSSSSYYLVFELASGGDLIDRINSAGGHLYEDEARQTITSILQATQYLHERNVLHRDIKLDNYLYKSKEAPASEVILIDFGQAVLLPSNDVQLLEPCGSPTYVAPEIYNYRGYSFPADMWAIGTIAFNLLSGRSLYSSANPHIIEDETKRFTDVKFNDTFWHDVSDLAKDFIRKLLTPNPVDRMTVEEALNHGWIKNVKAPQQATKKVSFTLDAHAPIARVEKGDTLRFNKGHKPDDLLDLEGSTSGEATPKQRSGSATPIPYDAKTVRERNNGDKVMLPGQLHKKLSKVVDDDS</sequence>
<evidence type="ECO:0000259" key="6">
    <source>
        <dbReference type="PROSITE" id="PS50011"/>
    </source>
</evidence>
<dbReference type="Gene3D" id="1.10.510.10">
    <property type="entry name" value="Transferase(Phosphotransferase) domain 1"/>
    <property type="match status" value="1"/>
</dbReference>
<evidence type="ECO:0000313" key="9">
    <source>
        <dbReference type="EMBL" id="TIC32045.1"/>
    </source>
</evidence>
<evidence type="ECO:0000313" key="15">
    <source>
        <dbReference type="Proteomes" id="UP000310685"/>
    </source>
</evidence>
<dbReference type="PROSITE" id="PS00108">
    <property type="entry name" value="PROTEIN_KINASE_ST"/>
    <property type="match status" value="1"/>
</dbReference>